<evidence type="ECO:0000256" key="9">
    <source>
        <dbReference type="ARBA" id="ARBA00022842"/>
    </source>
</evidence>
<comment type="cofactor">
    <cofactor evidence="12">
        <name>Mg(2+)</name>
        <dbReference type="ChEBI" id="CHEBI:18420"/>
    </cofactor>
    <text evidence="12">Requires a divalent cation, most likely magnesium in vivo, as an electrophilic catalyst to aid phosphoryl group transfer. It is the chelate of the metal and the nucleotide that is the actual substrate.</text>
</comment>
<keyword evidence="15" id="KW-1185">Reference proteome</keyword>
<feature type="binding site" evidence="12">
    <location>
        <position position="140"/>
    </location>
    <ligand>
        <name>substrate</name>
    </ligand>
</feature>
<dbReference type="PRINTS" id="PR00990">
    <property type="entry name" value="RIBOKINASE"/>
</dbReference>
<dbReference type="Gene3D" id="3.40.1190.20">
    <property type="match status" value="1"/>
</dbReference>
<reference evidence="14 15" key="1">
    <citation type="submission" date="2023-07" db="EMBL/GenBank/DDBJ databases">
        <title>Genomic Encyclopedia of Type Strains, Phase IV (KMG-IV): sequencing the most valuable type-strain genomes for metagenomic binning, comparative biology and taxonomic classification.</title>
        <authorList>
            <person name="Goeker M."/>
        </authorList>
    </citation>
    <scope>NUCLEOTIDE SEQUENCE [LARGE SCALE GENOMIC DNA]</scope>
    <source>
        <strain evidence="14 15">DSM 16460</strain>
    </source>
</reference>
<dbReference type="NCBIfam" id="TIGR02152">
    <property type="entry name" value="D_ribokin_bact"/>
    <property type="match status" value="1"/>
</dbReference>
<keyword evidence="12" id="KW-0963">Cytoplasm</keyword>
<comment type="function">
    <text evidence="12">Catalyzes the phosphorylation of ribose at O-5 in a reaction requiring ATP and magnesium. The resulting D-ribose-5-phosphate can then be used either for sythesis of nucleotides, histidine, and tryptophan, or as a component of the pentose phosphate pathway.</text>
</comment>
<evidence type="ECO:0000256" key="2">
    <source>
        <dbReference type="ARBA" id="ARBA00012035"/>
    </source>
</evidence>
<accession>A0ABT9VHQ7</accession>
<dbReference type="PANTHER" id="PTHR10584:SF166">
    <property type="entry name" value="RIBOKINASE"/>
    <property type="match status" value="1"/>
</dbReference>
<dbReference type="Proteomes" id="UP001224359">
    <property type="component" value="Unassembled WGS sequence"/>
</dbReference>
<evidence type="ECO:0000256" key="12">
    <source>
        <dbReference type="HAMAP-Rule" id="MF_01987"/>
    </source>
</evidence>
<dbReference type="RefSeq" id="WP_306977781.1">
    <property type="nucleotide sequence ID" value="NZ_JAUSTQ010000012.1"/>
</dbReference>
<keyword evidence="11 12" id="KW-0119">Carbohydrate metabolism</keyword>
<keyword evidence="10 12" id="KW-0630">Potassium</keyword>
<feature type="binding site" evidence="12">
    <location>
        <position position="273"/>
    </location>
    <ligand>
        <name>K(+)</name>
        <dbReference type="ChEBI" id="CHEBI:29103"/>
    </ligand>
</feature>
<dbReference type="Pfam" id="PF00294">
    <property type="entry name" value="PfkB"/>
    <property type="match status" value="1"/>
</dbReference>
<dbReference type="EMBL" id="JAUSTQ010000012">
    <property type="protein sequence ID" value="MDQ0160497.1"/>
    <property type="molecule type" value="Genomic_DNA"/>
</dbReference>
<evidence type="ECO:0000256" key="8">
    <source>
        <dbReference type="ARBA" id="ARBA00022840"/>
    </source>
</evidence>
<comment type="similarity">
    <text evidence="1">Belongs to the carbohydrate kinase pfkB family.</text>
</comment>
<feature type="binding site" evidence="12">
    <location>
        <begin position="242"/>
        <end position="243"/>
    </location>
    <ligand>
        <name>ATP</name>
        <dbReference type="ChEBI" id="CHEBI:30616"/>
    </ligand>
</feature>
<comment type="activity regulation">
    <text evidence="12">Activated by a monovalent cation that binds near, but not in, the active site. The most likely occupant of the site in vivo is potassium. Ion binding induces a conformational change that may alter substrate affinity.</text>
</comment>
<comment type="subcellular location">
    <subcellularLocation>
        <location evidence="12">Cytoplasm</location>
    </subcellularLocation>
</comment>
<dbReference type="EC" id="2.7.1.15" evidence="2 12"/>
<gene>
    <name evidence="12" type="primary">rbsK</name>
    <name evidence="14" type="ORF">J2S77_002501</name>
</gene>
<keyword evidence="4 12" id="KW-0808">Transferase</keyword>
<sequence length="298" mass="31874">MAAKVTVIGSINMDLVAQAERFPNKGETLLGQDFQTIPGGKGANQAVAAAKLGADVTMIGCVGDDPFGQPLINNLKEQGVNHCQVETIEGVPTGIAHITVADHDNTIIVVPGANNHVTPEMVRQYEEDIKASDIVLLQFEIPLESVKEVVNLANQHGVKVVMNPAPIRSINLNLLEKVDFLTPNEHELKILIDDEEKDTFYKDNRDRFFVTYGSEGVHMVEDGEASIVPGYKVDVVDTTGAGDTFNGGFAVAIAEGQSYAEAARFGNAAGALSVSQFGAQTGMPNREDVMKLLNGELG</sequence>
<feature type="binding site" evidence="12">
    <location>
        <begin position="40"/>
        <end position="44"/>
    </location>
    <ligand>
        <name>substrate</name>
    </ligand>
</feature>
<dbReference type="InterPro" id="IPR011611">
    <property type="entry name" value="PfkB_dom"/>
</dbReference>
<feature type="binding site" evidence="12">
    <location>
        <position position="237"/>
    </location>
    <ligand>
        <name>K(+)</name>
        <dbReference type="ChEBI" id="CHEBI:29103"/>
    </ligand>
</feature>
<feature type="binding site" evidence="12">
    <location>
        <position position="278"/>
    </location>
    <ligand>
        <name>K(+)</name>
        <dbReference type="ChEBI" id="CHEBI:29103"/>
    </ligand>
</feature>
<comment type="caution">
    <text evidence="14">The sequence shown here is derived from an EMBL/GenBank/DDBJ whole genome shotgun (WGS) entry which is preliminary data.</text>
</comment>
<evidence type="ECO:0000259" key="13">
    <source>
        <dbReference type="Pfam" id="PF00294"/>
    </source>
</evidence>
<keyword evidence="5 12" id="KW-0479">Metal-binding</keyword>
<comment type="subunit">
    <text evidence="12">Homodimer.</text>
</comment>
<comment type="pathway">
    <text evidence="12">Carbohydrate metabolism; D-ribose degradation; D-ribose 5-phosphate from beta-D-ribopyranose: step 2/2.</text>
</comment>
<dbReference type="SUPFAM" id="SSF53613">
    <property type="entry name" value="Ribokinase-like"/>
    <property type="match status" value="1"/>
</dbReference>
<evidence type="ECO:0000256" key="11">
    <source>
        <dbReference type="ARBA" id="ARBA00023277"/>
    </source>
</evidence>
<dbReference type="PROSITE" id="PS00584">
    <property type="entry name" value="PFKB_KINASES_2"/>
    <property type="match status" value="1"/>
</dbReference>
<name>A0ABT9VHQ7_9BACI</name>
<dbReference type="InterPro" id="IPR002139">
    <property type="entry name" value="Ribo/fructo_kinase"/>
</dbReference>
<dbReference type="InterPro" id="IPR011877">
    <property type="entry name" value="Ribokinase"/>
</dbReference>
<feature type="binding site" evidence="12">
    <location>
        <begin position="12"/>
        <end position="14"/>
    </location>
    <ligand>
        <name>substrate</name>
    </ligand>
</feature>
<keyword evidence="7 12" id="KW-0418">Kinase</keyword>
<evidence type="ECO:0000256" key="1">
    <source>
        <dbReference type="ARBA" id="ARBA00005380"/>
    </source>
</evidence>
<feature type="binding site" evidence="12">
    <location>
        <position position="184"/>
    </location>
    <ligand>
        <name>ATP</name>
        <dbReference type="ChEBI" id="CHEBI:30616"/>
    </ligand>
</feature>
<dbReference type="InterPro" id="IPR002173">
    <property type="entry name" value="Carboh/pur_kinase_PfkB_CS"/>
</dbReference>
<feature type="binding site" evidence="12">
    <location>
        <position position="276"/>
    </location>
    <ligand>
        <name>K(+)</name>
        <dbReference type="ChEBI" id="CHEBI:29103"/>
    </ligand>
</feature>
<feature type="domain" description="Carbohydrate kinase PfkB" evidence="13">
    <location>
        <begin position="3"/>
        <end position="285"/>
    </location>
</feature>
<evidence type="ECO:0000313" key="14">
    <source>
        <dbReference type="EMBL" id="MDQ0160497.1"/>
    </source>
</evidence>
<feature type="binding site" evidence="12">
    <location>
        <position position="267"/>
    </location>
    <ligand>
        <name>ATP</name>
        <dbReference type="ChEBI" id="CHEBI:30616"/>
    </ligand>
</feature>
<evidence type="ECO:0000256" key="10">
    <source>
        <dbReference type="ARBA" id="ARBA00022958"/>
    </source>
</evidence>
<evidence type="ECO:0000256" key="4">
    <source>
        <dbReference type="ARBA" id="ARBA00022679"/>
    </source>
</evidence>
<feature type="binding site" evidence="12">
    <location>
        <position position="243"/>
    </location>
    <ligand>
        <name>substrate</name>
    </ligand>
</feature>
<feature type="binding site" evidence="12">
    <location>
        <position position="239"/>
    </location>
    <ligand>
        <name>K(+)</name>
        <dbReference type="ChEBI" id="CHEBI:29103"/>
    </ligand>
</feature>
<dbReference type="HAMAP" id="MF_01987">
    <property type="entry name" value="Ribokinase"/>
    <property type="match status" value="1"/>
</dbReference>
<evidence type="ECO:0000256" key="6">
    <source>
        <dbReference type="ARBA" id="ARBA00022741"/>
    </source>
</evidence>
<comment type="similarity">
    <text evidence="12">Belongs to the carbohydrate kinase PfkB family. Ribokinase subfamily.</text>
</comment>
<feature type="binding site" evidence="12">
    <location>
        <begin position="211"/>
        <end position="216"/>
    </location>
    <ligand>
        <name>ATP</name>
        <dbReference type="ChEBI" id="CHEBI:30616"/>
    </ligand>
</feature>
<dbReference type="CDD" id="cd01174">
    <property type="entry name" value="ribokinase"/>
    <property type="match status" value="1"/>
</dbReference>
<evidence type="ECO:0000256" key="5">
    <source>
        <dbReference type="ARBA" id="ARBA00022723"/>
    </source>
</evidence>
<evidence type="ECO:0000313" key="15">
    <source>
        <dbReference type="Proteomes" id="UP001224359"/>
    </source>
</evidence>
<dbReference type="InterPro" id="IPR029056">
    <property type="entry name" value="Ribokinase-like"/>
</dbReference>
<organism evidence="14 15">
    <name type="scientific">Alkalibacillus salilacus</name>
    <dbReference type="NCBI Taxonomy" id="284582"/>
    <lineage>
        <taxon>Bacteria</taxon>
        <taxon>Bacillati</taxon>
        <taxon>Bacillota</taxon>
        <taxon>Bacilli</taxon>
        <taxon>Bacillales</taxon>
        <taxon>Bacillaceae</taxon>
        <taxon>Alkalibacillus</taxon>
    </lineage>
</organism>
<comment type="caution">
    <text evidence="12">Lacks conserved residue(s) required for the propagation of feature annotation.</text>
</comment>
<feature type="active site" description="Proton acceptor" evidence="12">
    <location>
        <position position="243"/>
    </location>
</feature>
<dbReference type="GO" id="GO:0004747">
    <property type="term" value="F:ribokinase activity"/>
    <property type="evidence" value="ECO:0007669"/>
    <property type="project" value="UniProtKB-EC"/>
</dbReference>
<evidence type="ECO:0000256" key="3">
    <source>
        <dbReference type="ARBA" id="ARBA00016943"/>
    </source>
</evidence>
<protein>
    <recommendedName>
        <fullName evidence="3 12">Ribokinase</fullName>
        <shortName evidence="12">RK</shortName>
        <ecNumber evidence="2 12">2.7.1.15</ecNumber>
    </recommendedName>
</protein>
<keyword evidence="6 12" id="KW-0547">Nucleotide-binding</keyword>
<keyword evidence="8 12" id="KW-0067">ATP-binding</keyword>
<proteinExistence type="inferred from homology"/>
<evidence type="ECO:0000256" key="7">
    <source>
        <dbReference type="ARBA" id="ARBA00022777"/>
    </source>
</evidence>
<comment type="catalytic activity">
    <reaction evidence="12">
        <text>D-ribose + ATP = D-ribose 5-phosphate + ADP + H(+)</text>
        <dbReference type="Rhea" id="RHEA:13697"/>
        <dbReference type="ChEBI" id="CHEBI:15378"/>
        <dbReference type="ChEBI" id="CHEBI:30616"/>
        <dbReference type="ChEBI" id="CHEBI:47013"/>
        <dbReference type="ChEBI" id="CHEBI:78346"/>
        <dbReference type="ChEBI" id="CHEBI:456216"/>
        <dbReference type="EC" id="2.7.1.15"/>
    </reaction>
</comment>
<dbReference type="PANTHER" id="PTHR10584">
    <property type="entry name" value="SUGAR KINASE"/>
    <property type="match status" value="1"/>
</dbReference>
<keyword evidence="9 12" id="KW-0460">Magnesium</keyword>